<sequence length="74" mass="7792">MEVEGKKNKSLSNSTFEAPVEIPAGGPPAMYSPPHIGNHEMSSAGQRRVHGGEYLPLHRGPVTPSGPNPITHGP</sequence>
<reference evidence="2 3" key="1">
    <citation type="journal article" date="2016" name="G3 (Bethesda)">
        <title>First Draft Assembly and Annotation of the Genome of a California Endemic Oak Quercus lobata Nee (Fagaceae).</title>
        <authorList>
            <person name="Sork V.L."/>
            <person name="Fitz-Gibbon S.T."/>
            <person name="Puiu D."/>
            <person name="Crepeau M."/>
            <person name="Gugger P.F."/>
            <person name="Sherman R."/>
            <person name="Stevens K."/>
            <person name="Langley C.H."/>
            <person name="Pellegrini M."/>
            <person name="Salzberg S.L."/>
        </authorList>
    </citation>
    <scope>NUCLEOTIDE SEQUENCE [LARGE SCALE GENOMIC DNA]</scope>
    <source>
        <strain evidence="2 3">cv. SW786</strain>
    </source>
</reference>
<dbReference type="InParanoid" id="A0A7N2LFT3"/>
<evidence type="ECO:0000313" key="2">
    <source>
        <dbReference type="EnsemblPlants" id="QL04p048860:mrna:CDS:1"/>
    </source>
</evidence>
<evidence type="ECO:0000313" key="3">
    <source>
        <dbReference type="Proteomes" id="UP000594261"/>
    </source>
</evidence>
<evidence type="ECO:0000256" key="1">
    <source>
        <dbReference type="SAM" id="MobiDB-lite"/>
    </source>
</evidence>
<keyword evidence="3" id="KW-1185">Reference proteome</keyword>
<proteinExistence type="predicted"/>
<dbReference type="EMBL" id="LRBV02000004">
    <property type="status" value="NOT_ANNOTATED_CDS"/>
    <property type="molecule type" value="Genomic_DNA"/>
</dbReference>
<accession>A0A7N2LFT3</accession>
<protein>
    <submittedName>
        <fullName evidence="2">Uncharacterized protein</fullName>
    </submittedName>
</protein>
<dbReference type="EnsemblPlants" id="QL04p048860:mrna">
    <property type="protein sequence ID" value="QL04p048860:mrna:CDS:1"/>
    <property type="gene ID" value="QL04p048860"/>
</dbReference>
<reference evidence="2" key="2">
    <citation type="submission" date="2021-01" db="UniProtKB">
        <authorList>
            <consortium name="EnsemblPlants"/>
        </authorList>
    </citation>
    <scope>IDENTIFICATION</scope>
</reference>
<organism evidence="2 3">
    <name type="scientific">Quercus lobata</name>
    <name type="common">Valley oak</name>
    <dbReference type="NCBI Taxonomy" id="97700"/>
    <lineage>
        <taxon>Eukaryota</taxon>
        <taxon>Viridiplantae</taxon>
        <taxon>Streptophyta</taxon>
        <taxon>Embryophyta</taxon>
        <taxon>Tracheophyta</taxon>
        <taxon>Spermatophyta</taxon>
        <taxon>Magnoliopsida</taxon>
        <taxon>eudicotyledons</taxon>
        <taxon>Gunneridae</taxon>
        <taxon>Pentapetalae</taxon>
        <taxon>rosids</taxon>
        <taxon>fabids</taxon>
        <taxon>Fagales</taxon>
        <taxon>Fagaceae</taxon>
        <taxon>Quercus</taxon>
    </lineage>
</organism>
<dbReference type="Proteomes" id="UP000594261">
    <property type="component" value="Chromosome 4"/>
</dbReference>
<dbReference type="Gramene" id="QL04p048860:mrna">
    <property type="protein sequence ID" value="QL04p048860:mrna:CDS:1"/>
    <property type="gene ID" value="QL04p048860"/>
</dbReference>
<name>A0A7N2LFT3_QUELO</name>
<feature type="region of interest" description="Disordered" evidence="1">
    <location>
        <begin position="1"/>
        <end position="74"/>
    </location>
</feature>
<dbReference type="AlphaFoldDB" id="A0A7N2LFT3"/>